<keyword evidence="4" id="KW-1278">Translocase</keyword>
<evidence type="ECO:0000313" key="6">
    <source>
        <dbReference type="EMBL" id="PKK91784.1"/>
    </source>
</evidence>
<protein>
    <recommendedName>
        <fullName evidence="5">ABC transporter domain-containing protein</fullName>
    </recommendedName>
</protein>
<evidence type="ECO:0000256" key="2">
    <source>
        <dbReference type="ARBA" id="ARBA00022741"/>
    </source>
</evidence>
<evidence type="ECO:0000313" key="7">
    <source>
        <dbReference type="Proteomes" id="UP000233256"/>
    </source>
</evidence>
<dbReference type="Pfam" id="PF00005">
    <property type="entry name" value="ABC_tran"/>
    <property type="match status" value="1"/>
</dbReference>
<evidence type="ECO:0000256" key="4">
    <source>
        <dbReference type="ARBA" id="ARBA00022967"/>
    </source>
</evidence>
<keyword evidence="2" id="KW-0547">Nucleotide-binding</keyword>
<dbReference type="Proteomes" id="UP000233256">
    <property type="component" value="Unassembled WGS sequence"/>
</dbReference>
<dbReference type="AlphaFoldDB" id="A0A2N1PTX0"/>
<evidence type="ECO:0000256" key="1">
    <source>
        <dbReference type="ARBA" id="ARBA00022448"/>
    </source>
</evidence>
<dbReference type="InterPro" id="IPR003593">
    <property type="entry name" value="AAA+_ATPase"/>
</dbReference>
<dbReference type="Gene3D" id="3.40.50.300">
    <property type="entry name" value="P-loop containing nucleotide triphosphate hydrolases"/>
    <property type="match status" value="1"/>
</dbReference>
<dbReference type="PANTHER" id="PTHR42794">
    <property type="entry name" value="HEMIN IMPORT ATP-BINDING PROTEIN HMUV"/>
    <property type="match status" value="1"/>
</dbReference>
<dbReference type="InterPro" id="IPR027417">
    <property type="entry name" value="P-loop_NTPase"/>
</dbReference>
<sequence>MTMILQAENLTVFRQQSAVLENLDFVVPESSICALLGPNGSGKSTLISAVLGLLEYNGTLNLMGKSPRSMSGTDIARTVALVPQDTGASFGFTVTQVVEMGRLPHRGLFGGMGASGRQVVDNALDVCELKNLRHRDICSLSGGERQRVFIARAMVQEPRFLIMDEPTSNLDVSMAVRIMEVIRTLNRETGTTVLVVFHDLGLAAAYCDHAICLKEGRAAAQGPSSSVMNSLTLSRVFDTDILVREGNTLGMPGFAVVPLGSVPLSGDFQGQRFHVIPGGGSAGPYMMSLRAAGCPVTCGPVSEGDADFFLARDMGLEFITLEPFGSIGERECRIHEEMIFRSDIVVLPPIPVGERNLSSISLCLEAARSGKRVWYCNHPPFESRNFAGAGACKLFNELSSAATSIPFSGLPGFLSCLSPPQSSND</sequence>
<dbReference type="GO" id="GO:0005524">
    <property type="term" value="F:ATP binding"/>
    <property type="evidence" value="ECO:0007669"/>
    <property type="project" value="UniProtKB-KW"/>
</dbReference>
<dbReference type="InterPro" id="IPR003439">
    <property type="entry name" value="ABC_transporter-like_ATP-bd"/>
</dbReference>
<comment type="caution">
    <text evidence="6">The sequence shown here is derived from an EMBL/GenBank/DDBJ whole genome shotgun (WGS) entry which is preliminary data.</text>
</comment>
<proteinExistence type="predicted"/>
<accession>A0A2N1PTX0</accession>
<dbReference type="FunFam" id="3.40.50.300:FF:000134">
    <property type="entry name" value="Iron-enterobactin ABC transporter ATP-binding protein"/>
    <property type="match status" value="1"/>
</dbReference>
<dbReference type="SUPFAM" id="SSF52540">
    <property type="entry name" value="P-loop containing nucleoside triphosphate hydrolases"/>
    <property type="match status" value="1"/>
</dbReference>
<evidence type="ECO:0000259" key="5">
    <source>
        <dbReference type="PROSITE" id="PS50893"/>
    </source>
</evidence>
<dbReference type="PROSITE" id="PS00211">
    <property type="entry name" value="ABC_TRANSPORTER_1"/>
    <property type="match status" value="1"/>
</dbReference>
<dbReference type="GO" id="GO:0016887">
    <property type="term" value="F:ATP hydrolysis activity"/>
    <property type="evidence" value="ECO:0007669"/>
    <property type="project" value="InterPro"/>
</dbReference>
<dbReference type="PROSITE" id="PS50893">
    <property type="entry name" value="ABC_TRANSPORTER_2"/>
    <property type="match status" value="1"/>
</dbReference>
<reference evidence="6 7" key="1">
    <citation type="journal article" date="2017" name="ISME J.">
        <title>Potential for microbial H2 and metal transformations associated with novel bacteria and archaea in deep terrestrial subsurface sediments.</title>
        <authorList>
            <person name="Hernsdorf A.W."/>
            <person name="Amano Y."/>
            <person name="Miyakawa K."/>
            <person name="Ise K."/>
            <person name="Suzuki Y."/>
            <person name="Anantharaman K."/>
            <person name="Probst A."/>
            <person name="Burstein D."/>
            <person name="Thomas B.C."/>
            <person name="Banfield J.F."/>
        </authorList>
    </citation>
    <scope>NUCLEOTIDE SEQUENCE [LARGE SCALE GENOMIC DNA]</scope>
    <source>
        <strain evidence="6">HGW-Wallbacteria-1</strain>
    </source>
</reference>
<dbReference type="EMBL" id="PGXC01000002">
    <property type="protein sequence ID" value="PKK91784.1"/>
    <property type="molecule type" value="Genomic_DNA"/>
</dbReference>
<keyword evidence="1" id="KW-0813">Transport</keyword>
<organism evidence="6 7">
    <name type="scientific">Candidatus Wallbacteria bacterium HGW-Wallbacteria-1</name>
    <dbReference type="NCBI Taxonomy" id="2013854"/>
    <lineage>
        <taxon>Bacteria</taxon>
        <taxon>Candidatus Walliibacteriota</taxon>
    </lineage>
</organism>
<feature type="domain" description="ABC transporter" evidence="5">
    <location>
        <begin position="5"/>
        <end position="240"/>
    </location>
</feature>
<dbReference type="PANTHER" id="PTHR42794:SF1">
    <property type="entry name" value="HEMIN IMPORT ATP-BINDING PROTEIN HMUV"/>
    <property type="match status" value="1"/>
</dbReference>
<keyword evidence="3" id="KW-0067">ATP-binding</keyword>
<dbReference type="InterPro" id="IPR017871">
    <property type="entry name" value="ABC_transporter-like_CS"/>
</dbReference>
<name>A0A2N1PTX0_9BACT</name>
<gene>
    <name evidence="6" type="ORF">CVV64_03730</name>
</gene>
<evidence type="ECO:0000256" key="3">
    <source>
        <dbReference type="ARBA" id="ARBA00022840"/>
    </source>
</evidence>
<dbReference type="SMART" id="SM00382">
    <property type="entry name" value="AAA"/>
    <property type="match status" value="1"/>
</dbReference>